<evidence type="ECO:0000256" key="1">
    <source>
        <dbReference type="ARBA" id="ARBA00022786"/>
    </source>
</evidence>
<evidence type="ECO:0000256" key="2">
    <source>
        <dbReference type="PROSITE-ProRule" id="PRU00221"/>
    </source>
</evidence>
<sequence length="447" mass="49670">MGVVNGSLKAVLTWQKADQKCLPHYQYQPFPQFLLQNQGRGGLLLELNAIPTGLVRGEVSAEAYWWTDAQFLPYNDGQMLTTATAYLSHPLRAWVRVRNVPAGRIVLHRLQTSTVRSEVLKGTQSTVYPKVQPHPLGEAVSFAGAGELNIVSLRSEPLYTLMRDGNNRAHCFCAISSNGLHLAVLSKSLGFYFLEIFLLDFRLLQHTKAVECHKLCKDFKCSSSHNDHAECKWSPDGSHLALSSSAGLLLLVHKMHVQKVRNVCPDLLHVNLSTAASYDFDPRHRFSRLAIGSVDGQLSLVSADCHDNLSLKAVLHQRATGKTMDCVQYSPDGAALAVSFRNFSVKVYDSTDLTVVHKICMADLCSWLLPRVASGPDPAIMRLSFTNDGCCLATSSCDGKVRVWAVPRLLTLQESCRKAIISRIPVWEIRKWGLPQKMLAFLLQDYV</sequence>
<dbReference type="PROSITE" id="PS50082">
    <property type="entry name" value="WD_REPEATS_2"/>
    <property type="match status" value="1"/>
</dbReference>
<dbReference type="AlphaFoldDB" id="A0A2T7PPC5"/>
<dbReference type="InterPro" id="IPR001680">
    <property type="entry name" value="WD40_rpt"/>
</dbReference>
<dbReference type="EMBL" id="PZQS01000003">
    <property type="protein sequence ID" value="PVD35279.1"/>
    <property type="molecule type" value="Genomic_DNA"/>
</dbReference>
<dbReference type="OMA" id="PCEDESE"/>
<comment type="caution">
    <text evidence="3">The sequence shown here is derived from an EMBL/GenBank/DDBJ whole genome shotgun (WGS) entry which is preliminary data.</text>
</comment>
<protein>
    <submittedName>
        <fullName evidence="3">Uncharacterized protein</fullName>
    </submittedName>
</protein>
<dbReference type="OrthoDB" id="2013972at2759"/>
<reference evidence="3 4" key="1">
    <citation type="submission" date="2018-04" db="EMBL/GenBank/DDBJ databases">
        <title>The genome of golden apple snail Pomacea canaliculata provides insight into stress tolerance and invasive adaptation.</title>
        <authorList>
            <person name="Liu C."/>
            <person name="Liu B."/>
            <person name="Ren Y."/>
            <person name="Zhang Y."/>
            <person name="Wang H."/>
            <person name="Li S."/>
            <person name="Jiang F."/>
            <person name="Yin L."/>
            <person name="Zhang G."/>
            <person name="Qian W."/>
            <person name="Fan W."/>
        </authorList>
    </citation>
    <scope>NUCLEOTIDE SEQUENCE [LARGE SCALE GENOMIC DNA]</scope>
    <source>
        <strain evidence="3">SZHN2017</strain>
        <tissue evidence="3">Muscle</tissue>
    </source>
</reference>
<dbReference type="InterPro" id="IPR011047">
    <property type="entry name" value="Quinoprotein_ADH-like_sf"/>
</dbReference>
<keyword evidence="2" id="KW-0853">WD repeat</keyword>
<organism evidence="3 4">
    <name type="scientific">Pomacea canaliculata</name>
    <name type="common">Golden apple snail</name>
    <dbReference type="NCBI Taxonomy" id="400727"/>
    <lineage>
        <taxon>Eukaryota</taxon>
        <taxon>Metazoa</taxon>
        <taxon>Spiralia</taxon>
        <taxon>Lophotrochozoa</taxon>
        <taxon>Mollusca</taxon>
        <taxon>Gastropoda</taxon>
        <taxon>Caenogastropoda</taxon>
        <taxon>Architaenioglossa</taxon>
        <taxon>Ampullarioidea</taxon>
        <taxon>Ampullariidae</taxon>
        <taxon>Pomacea</taxon>
    </lineage>
</organism>
<feature type="repeat" description="WD" evidence="2">
    <location>
        <begin position="373"/>
        <end position="404"/>
    </location>
</feature>
<evidence type="ECO:0000313" key="3">
    <source>
        <dbReference type="EMBL" id="PVD35279.1"/>
    </source>
</evidence>
<dbReference type="Pfam" id="PF00400">
    <property type="entry name" value="WD40"/>
    <property type="match status" value="1"/>
</dbReference>
<dbReference type="InterPro" id="IPR015943">
    <property type="entry name" value="WD40/YVTN_repeat-like_dom_sf"/>
</dbReference>
<name>A0A2T7PPC5_POMCA</name>
<keyword evidence="1" id="KW-0833">Ubl conjugation pathway</keyword>
<dbReference type="GO" id="GO:0000209">
    <property type="term" value="P:protein polyubiquitination"/>
    <property type="evidence" value="ECO:0007669"/>
    <property type="project" value="TreeGrafter"/>
</dbReference>
<evidence type="ECO:0000313" key="4">
    <source>
        <dbReference type="Proteomes" id="UP000245119"/>
    </source>
</evidence>
<dbReference type="SMART" id="SM00320">
    <property type="entry name" value="WD40"/>
    <property type="match status" value="3"/>
</dbReference>
<dbReference type="SUPFAM" id="SSF50998">
    <property type="entry name" value="Quinoprotein alcohol dehydrogenase-like"/>
    <property type="match status" value="1"/>
</dbReference>
<dbReference type="InterPro" id="IPR051983">
    <property type="entry name" value="WSB_SOCS-box_domain"/>
</dbReference>
<dbReference type="Proteomes" id="UP000245119">
    <property type="component" value="Linkage Group LG3"/>
</dbReference>
<dbReference type="STRING" id="400727.A0A2T7PPC5"/>
<accession>A0A2T7PPC5</accession>
<dbReference type="PANTHER" id="PTHR15622:SF2">
    <property type="entry name" value="U4_U6 SMALL NUCLEAR RIBONUCLEOPROTEIN PRP4"/>
    <property type="match status" value="1"/>
</dbReference>
<proteinExistence type="predicted"/>
<gene>
    <name evidence="3" type="ORF">C0Q70_06561</name>
</gene>
<dbReference type="Gene3D" id="2.130.10.10">
    <property type="entry name" value="YVTN repeat-like/Quinoprotein amine dehydrogenase"/>
    <property type="match status" value="1"/>
</dbReference>
<dbReference type="PANTHER" id="PTHR15622">
    <property type="entry name" value="WD40 REPEAT PROTEIN"/>
    <property type="match status" value="1"/>
</dbReference>
<keyword evidence="4" id="KW-1185">Reference proteome</keyword>